<sequence length="133" mass="15672">MSKEEVREKIYKDKNIEKVIKEGVENFLDNTELKKYSLASGAYAEYEYLNNFVLITTEILEDGYILSDIHIDVNMIVNDYSLKADNKKERFIALNNNYLIGLNLKFFLKDIEDDIEDIQVRYFSVYGFSNNKK</sequence>
<name>A0A5C8DBF1_9SPIR</name>
<dbReference type="EMBL" id="SAXU01000001">
    <property type="protein sequence ID" value="TXJ21721.1"/>
    <property type="molecule type" value="Genomic_DNA"/>
</dbReference>
<organism evidence="1 2">
    <name type="scientific">Brachyspira aalborgi</name>
    <dbReference type="NCBI Taxonomy" id="29522"/>
    <lineage>
        <taxon>Bacteria</taxon>
        <taxon>Pseudomonadati</taxon>
        <taxon>Spirochaetota</taxon>
        <taxon>Spirochaetia</taxon>
        <taxon>Brachyspirales</taxon>
        <taxon>Brachyspiraceae</taxon>
        <taxon>Brachyspira</taxon>
    </lineage>
</organism>
<protein>
    <submittedName>
        <fullName evidence="1">Uncharacterized protein</fullName>
    </submittedName>
</protein>
<accession>A0A5C8DBF1</accession>
<dbReference type="Proteomes" id="UP000324638">
    <property type="component" value="Unassembled WGS sequence"/>
</dbReference>
<gene>
    <name evidence="1" type="ORF">EPJ79_04730</name>
</gene>
<evidence type="ECO:0000313" key="1">
    <source>
        <dbReference type="EMBL" id="TXJ21721.1"/>
    </source>
</evidence>
<reference evidence="1 2" key="1">
    <citation type="journal article" date="1992" name="Lakartidningen">
        <title>[Penicillin V and not amoxicillin is the first choice preparation in acute otitis].</title>
        <authorList>
            <person name="Kamme C."/>
            <person name="Lundgren K."/>
            <person name="Prellner K."/>
        </authorList>
    </citation>
    <scope>NUCLEOTIDE SEQUENCE [LARGE SCALE GENOMIC DNA]</scope>
    <source>
        <strain evidence="1 2">513A</strain>
    </source>
</reference>
<dbReference type="AlphaFoldDB" id="A0A5C8DBF1"/>
<comment type="caution">
    <text evidence="1">The sequence shown here is derived from an EMBL/GenBank/DDBJ whole genome shotgun (WGS) entry which is preliminary data.</text>
</comment>
<evidence type="ECO:0000313" key="2">
    <source>
        <dbReference type="Proteomes" id="UP000324638"/>
    </source>
</evidence>
<proteinExistence type="predicted"/>